<dbReference type="SUPFAM" id="SSF56801">
    <property type="entry name" value="Acetyl-CoA synthetase-like"/>
    <property type="match status" value="1"/>
</dbReference>
<dbReference type="InterPro" id="IPR000873">
    <property type="entry name" value="AMP-dep_synth/lig_dom"/>
</dbReference>
<dbReference type="PANTHER" id="PTHR24095">
    <property type="entry name" value="ACETYL-COENZYME A SYNTHETASE"/>
    <property type="match status" value="1"/>
</dbReference>
<evidence type="ECO:0000313" key="9">
    <source>
        <dbReference type="EMBL" id="KEF37861.1"/>
    </source>
</evidence>
<reference evidence="9 10" key="1">
    <citation type="submission" date="2014-04" db="EMBL/GenBank/DDBJ databases">
        <title>Draft genome sequence of Bacillus azotoformans MEV2011, a (co-) denitrifying strain unable to grow in the presence of oxygen.</title>
        <authorList>
            <person name="Nielsen M."/>
            <person name="Schreiber L."/>
            <person name="Finster K."/>
            <person name="Schramm A."/>
        </authorList>
    </citation>
    <scope>NUCLEOTIDE SEQUENCE [LARGE SCALE GENOMIC DNA]</scope>
    <source>
        <strain evidence="9 10">MEV2011</strain>
    </source>
</reference>
<dbReference type="Proteomes" id="UP000027936">
    <property type="component" value="Unassembled WGS sequence"/>
</dbReference>
<dbReference type="InterPro" id="IPR045851">
    <property type="entry name" value="AMP-bd_C_sf"/>
</dbReference>
<evidence type="ECO:0000259" key="7">
    <source>
        <dbReference type="Pfam" id="PF00501"/>
    </source>
</evidence>
<dbReference type="PROSITE" id="PS00455">
    <property type="entry name" value="AMP_BINDING"/>
    <property type="match status" value="1"/>
</dbReference>
<sequence>MTTSLLKYLNPIGGDYNLSNYQKVRDEFSWEEARKHFSWYQTNKVNMAYECIDRHVADGFGEKTAIHYVNGEEEIKYSFKEVKEKTDHLATVLKKHGIHKGDIVFVFLPKHPDCLIATLAVIKLGAIVGPLFEAFMEEAIKDRISDCEGRYLITNLELGIRVPRDELPTLKKIFYTEDVDQCLNGEISLVDALRNTEIDDNVLEWVDFEHGLNIHYTSGSTGKPKGIIHAHRAMVHQYLTGKWVLDLKEDDVYWCTAHPGWVTGTVYGIFAPWLNRATIVINGGRFDAHSWYRAIERTKPTVWYSAPTAFRMLMAEGNDLVREYDLSSLRHLLSVGEPLNPEVIYWGQEVLGKRIHDTWWMTETGAQLIVNLPSEVIKPGSMGRAFPGIEIAVLDDDGERLQPGEVGHLAVKAPWPGIMKEVWRNKEKYDSYFKFNGWYISGDLATIDEDGYIFFQGRSDDMINSSGERIGPFEVESKLIEHPAVAEAGVIGKPDPLRGEIVKAFIVLRKGYEASAYLIEEIRLFVRQKLAAHSAPREIEILDELPKTKISGKILRRELKRVELQRLGE</sequence>
<dbReference type="EMBL" id="JJRY01000011">
    <property type="protein sequence ID" value="KEF37861.1"/>
    <property type="molecule type" value="Genomic_DNA"/>
</dbReference>
<dbReference type="OrthoDB" id="9778383at2"/>
<name>A0A072NK57_SCHAZ</name>
<dbReference type="AlphaFoldDB" id="A0A072NK57"/>
<dbReference type="Gene3D" id="3.30.300.30">
    <property type="match status" value="1"/>
</dbReference>
<evidence type="ECO:0000256" key="6">
    <source>
        <dbReference type="ARBA" id="ARBA00022990"/>
    </source>
</evidence>
<dbReference type="Gene3D" id="3.40.50.12780">
    <property type="entry name" value="N-terminal domain of ligase-like"/>
    <property type="match status" value="1"/>
</dbReference>
<dbReference type="GO" id="GO:0005829">
    <property type="term" value="C:cytosol"/>
    <property type="evidence" value="ECO:0007669"/>
    <property type="project" value="TreeGrafter"/>
</dbReference>
<dbReference type="EC" id="6.2.1.1" evidence="2"/>
<feature type="domain" description="AMP-binding enzyme C-terminal" evidence="8">
    <location>
        <begin position="474"/>
        <end position="549"/>
    </location>
</feature>
<evidence type="ECO:0000259" key="8">
    <source>
        <dbReference type="Pfam" id="PF13193"/>
    </source>
</evidence>
<dbReference type="InterPro" id="IPR025110">
    <property type="entry name" value="AMP-bd_C"/>
</dbReference>
<evidence type="ECO:0000256" key="5">
    <source>
        <dbReference type="ARBA" id="ARBA00022840"/>
    </source>
</evidence>
<evidence type="ECO:0000256" key="1">
    <source>
        <dbReference type="ARBA" id="ARBA00006432"/>
    </source>
</evidence>
<dbReference type="InterPro" id="IPR020845">
    <property type="entry name" value="AMP-binding_CS"/>
</dbReference>
<dbReference type="GO" id="GO:0003987">
    <property type="term" value="F:acetate-CoA ligase activity"/>
    <property type="evidence" value="ECO:0007669"/>
    <property type="project" value="UniProtKB-EC"/>
</dbReference>
<evidence type="ECO:0000256" key="3">
    <source>
        <dbReference type="ARBA" id="ARBA00022598"/>
    </source>
</evidence>
<dbReference type="PATRIC" id="fig|1348973.3.peg.2800"/>
<dbReference type="FunFam" id="3.30.300.30:FF:000005">
    <property type="entry name" value="Acyl-coenzyme A synthetase ACSM5, mitochondrial"/>
    <property type="match status" value="1"/>
</dbReference>
<comment type="caution">
    <text evidence="9">The sequence shown here is derived from an EMBL/GenBank/DDBJ whole genome shotgun (WGS) entry which is preliminary data.</text>
</comment>
<evidence type="ECO:0000313" key="10">
    <source>
        <dbReference type="Proteomes" id="UP000027936"/>
    </source>
</evidence>
<dbReference type="NCBIfam" id="NF003313">
    <property type="entry name" value="PRK04319.1"/>
    <property type="match status" value="1"/>
</dbReference>
<keyword evidence="5" id="KW-0067">ATP-binding</keyword>
<dbReference type="GO" id="GO:0005524">
    <property type="term" value="F:ATP binding"/>
    <property type="evidence" value="ECO:0007669"/>
    <property type="project" value="UniProtKB-KW"/>
</dbReference>
<dbReference type="PANTHER" id="PTHR24095:SF14">
    <property type="entry name" value="ACETYL-COENZYME A SYNTHETASE 1"/>
    <property type="match status" value="1"/>
</dbReference>
<dbReference type="GO" id="GO:0006085">
    <property type="term" value="P:acetyl-CoA biosynthetic process"/>
    <property type="evidence" value="ECO:0007669"/>
    <property type="project" value="TreeGrafter"/>
</dbReference>
<gene>
    <name evidence="9" type="ORF">M670_02895</name>
</gene>
<evidence type="ECO:0000256" key="2">
    <source>
        <dbReference type="ARBA" id="ARBA00013275"/>
    </source>
</evidence>
<protein>
    <recommendedName>
        <fullName evidence="2">acetate--CoA ligase</fullName>
        <ecNumber evidence="2">6.2.1.1</ecNumber>
    </recommendedName>
</protein>
<keyword evidence="4" id="KW-0547">Nucleotide-binding</keyword>
<organism evidence="9 10">
    <name type="scientific">Schinkia azotoformans MEV2011</name>
    <dbReference type="NCBI Taxonomy" id="1348973"/>
    <lineage>
        <taxon>Bacteria</taxon>
        <taxon>Bacillati</taxon>
        <taxon>Bacillota</taxon>
        <taxon>Bacilli</taxon>
        <taxon>Bacillales</taxon>
        <taxon>Bacillaceae</taxon>
        <taxon>Calidifontibacillus/Schinkia group</taxon>
        <taxon>Schinkia</taxon>
    </lineage>
</organism>
<evidence type="ECO:0000256" key="4">
    <source>
        <dbReference type="ARBA" id="ARBA00022741"/>
    </source>
</evidence>
<dbReference type="Pfam" id="PF13193">
    <property type="entry name" value="AMP-binding_C"/>
    <property type="match status" value="1"/>
</dbReference>
<keyword evidence="6" id="KW-0007">Acetylation</keyword>
<keyword evidence="3 9" id="KW-0436">Ligase</keyword>
<dbReference type="InterPro" id="IPR042099">
    <property type="entry name" value="ANL_N_sf"/>
</dbReference>
<accession>A0A072NK57</accession>
<dbReference type="RefSeq" id="WP_035196328.1">
    <property type="nucleotide sequence ID" value="NZ_JJRY01000011.1"/>
</dbReference>
<proteinExistence type="inferred from homology"/>
<comment type="similarity">
    <text evidence="1">Belongs to the ATP-dependent AMP-binding enzyme family.</text>
</comment>
<dbReference type="Pfam" id="PF00501">
    <property type="entry name" value="AMP-binding"/>
    <property type="match status" value="1"/>
</dbReference>
<feature type="domain" description="AMP-dependent synthetase/ligase" evidence="7">
    <location>
        <begin position="55"/>
        <end position="421"/>
    </location>
</feature>